<feature type="compositionally biased region" description="Basic and acidic residues" evidence="1">
    <location>
        <begin position="1160"/>
        <end position="1173"/>
    </location>
</feature>
<feature type="region of interest" description="Disordered" evidence="1">
    <location>
        <begin position="762"/>
        <end position="788"/>
    </location>
</feature>
<evidence type="ECO:0000313" key="3">
    <source>
        <dbReference type="Proteomes" id="UP001302126"/>
    </source>
</evidence>
<accession>A0AAN6WJ68</accession>
<feature type="compositionally biased region" description="Basic and acidic residues" evidence="1">
    <location>
        <begin position="397"/>
        <end position="434"/>
    </location>
</feature>
<feature type="region of interest" description="Disordered" evidence="1">
    <location>
        <begin position="1069"/>
        <end position="1392"/>
    </location>
</feature>
<feature type="compositionally biased region" description="Basic and acidic residues" evidence="1">
    <location>
        <begin position="686"/>
        <end position="701"/>
    </location>
</feature>
<reference evidence="2" key="1">
    <citation type="journal article" date="2023" name="Mol. Phylogenet. Evol.">
        <title>Genome-scale phylogeny and comparative genomics of the fungal order Sordariales.</title>
        <authorList>
            <person name="Hensen N."/>
            <person name="Bonometti L."/>
            <person name="Westerberg I."/>
            <person name="Brannstrom I.O."/>
            <person name="Guillou S."/>
            <person name="Cros-Aarteil S."/>
            <person name="Calhoun S."/>
            <person name="Haridas S."/>
            <person name="Kuo A."/>
            <person name="Mondo S."/>
            <person name="Pangilinan J."/>
            <person name="Riley R."/>
            <person name="LaButti K."/>
            <person name="Andreopoulos B."/>
            <person name="Lipzen A."/>
            <person name="Chen C."/>
            <person name="Yan M."/>
            <person name="Daum C."/>
            <person name="Ng V."/>
            <person name="Clum A."/>
            <person name="Steindorff A."/>
            <person name="Ohm R.A."/>
            <person name="Martin F."/>
            <person name="Silar P."/>
            <person name="Natvig D.O."/>
            <person name="Lalanne C."/>
            <person name="Gautier V."/>
            <person name="Ament-Velasquez S.L."/>
            <person name="Kruys A."/>
            <person name="Hutchinson M.I."/>
            <person name="Powell A.J."/>
            <person name="Barry K."/>
            <person name="Miller A.N."/>
            <person name="Grigoriev I.V."/>
            <person name="Debuchy R."/>
            <person name="Gladieux P."/>
            <person name="Hiltunen Thoren M."/>
            <person name="Johannesson H."/>
        </authorList>
    </citation>
    <scope>NUCLEOTIDE SEQUENCE</scope>
    <source>
        <strain evidence="2">PSN309</strain>
    </source>
</reference>
<feature type="region of interest" description="Disordered" evidence="1">
    <location>
        <begin position="633"/>
        <end position="664"/>
    </location>
</feature>
<name>A0AAN6WJ68_9PEZI</name>
<feature type="region of interest" description="Disordered" evidence="1">
    <location>
        <begin position="60"/>
        <end position="122"/>
    </location>
</feature>
<feature type="compositionally biased region" description="Gly residues" evidence="1">
    <location>
        <begin position="1324"/>
        <end position="1335"/>
    </location>
</feature>
<evidence type="ECO:0000313" key="2">
    <source>
        <dbReference type="EMBL" id="KAK4182816.1"/>
    </source>
</evidence>
<keyword evidence="3" id="KW-1185">Reference proteome</keyword>
<organism evidence="2 3">
    <name type="scientific">Podospora australis</name>
    <dbReference type="NCBI Taxonomy" id="1536484"/>
    <lineage>
        <taxon>Eukaryota</taxon>
        <taxon>Fungi</taxon>
        <taxon>Dikarya</taxon>
        <taxon>Ascomycota</taxon>
        <taxon>Pezizomycotina</taxon>
        <taxon>Sordariomycetes</taxon>
        <taxon>Sordariomycetidae</taxon>
        <taxon>Sordariales</taxon>
        <taxon>Podosporaceae</taxon>
        <taxon>Podospora</taxon>
    </lineage>
</organism>
<feature type="region of interest" description="Disordered" evidence="1">
    <location>
        <begin position="683"/>
        <end position="739"/>
    </location>
</feature>
<feature type="compositionally biased region" description="Basic and acidic residues" evidence="1">
    <location>
        <begin position="70"/>
        <end position="111"/>
    </location>
</feature>
<feature type="region of interest" description="Disordered" evidence="1">
    <location>
        <begin position="156"/>
        <end position="221"/>
    </location>
</feature>
<gene>
    <name evidence="2" type="ORF">QBC35DRAFT_395203</name>
</gene>
<feature type="compositionally biased region" description="Basic and acidic residues" evidence="1">
    <location>
        <begin position="1128"/>
        <end position="1152"/>
    </location>
</feature>
<proteinExistence type="predicted"/>
<reference evidence="2" key="2">
    <citation type="submission" date="2023-05" db="EMBL/GenBank/DDBJ databases">
        <authorList>
            <consortium name="Lawrence Berkeley National Laboratory"/>
            <person name="Steindorff A."/>
            <person name="Hensen N."/>
            <person name="Bonometti L."/>
            <person name="Westerberg I."/>
            <person name="Brannstrom I.O."/>
            <person name="Guillou S."/>
            <person name="Cros-Aarteil S."/>
            <person name="Calhoun S."/>
            <person name="Haridas S."/>
            <person name="Kuo A."/>
            <person name="Mondo S."/>
            <person name="Pangilinan J."/>
            <person name="Riley R."/>
            <person name="Labutti K."/>
            <person name="Andreopoulos B."/>
            <person name="Lipzen A."/>
            <person name="Chen C."/>
            <person name="Yanf M."/>
            <person name="Daum C."/>
            <person name="Ng V."/>
            <person name="Clum A."/>
            <person name="Ohm R."/>
            <person name="Martin F."/>
            <person name="Silar P."/>
            <person name="Natvig D."/>
            <person name="Lalanne C."/>
            <person name="Gautier V."/>
            <person name="Ament-Velasquez S.L."/>
            <person name="Kruys A."/>
            <person name="Hutchinson M.I."/>
            <person name="Powell A.J."/>
            <person name="Barry K."/>
            <person name="Miller A.N."/>
            <person name="Grigoriev I.V."/>
            <person name="Debuchy R."/>
            <person name="Gladieux P."/>
            <person name="Thoren M.H."/>
            <person name="Johannesson H."/>
        </authorList>
    </citation>
    <scope>NUCLEOTIDE SEQUENCE</scope>
    <source>
        <strain evidence="2">PSN309</strain>
    </source>
</reference>
<feature type="region of interest" description="Disordered" evidence="1">
    <location>
        <begin position="389"/>
        <end position="567"/>
    </location>
</feature>
<feature type="compositionally biased region" description="Polar residues" evidence="1">
    <location>
        <begin position="1306"/>
        <end position="1321"/>
    </location>
</feature>
<sequence>MTAPSIDVGQLVAQMQDTLTTIHTTLASLNTTEHDAKLDELEEKRDKTIKQLLNNFSAESEALAQRRKATREEIAERRRIEDEERERRRRQEDEELAERERLEDEARDGKLLADTNDVEEETDNLMIQVEEEAQKLIEEGEKKLKVLEEKRRELNHLIEEELKSPPIPSPPRRSRRGSGMPSSLPPPSSSIALAAAVAESKAPEQSVAPSESVNNPEVKALEPELLQSTPFHTPFQEHGQYMPQADMNVDAHGDDHDDGAVQHSETPRPISRHERPLLVQPVISRSGDIVLTQEEEQQARVYTPVERIGVLTQEELDSAEKKLDITWWENKRREEAEEALRAEELARDRGQLDANPLSVQDFTTPGEVHEPVTAGEETVHDRELHLEDNCRAVPLGQEDRTEETTEIAEPRHDEEESQLQRESEVEEVHERAEDTVNNNHPEISPFAVARASLGTPEEPDEHDASFDTTPHGSADRQTHDQAADLEAHINPADIPLPPTANRESFGSEDISFESAQVHHNHPDSWSSVLTTQATATPEHHFSEEEEPTSAYSHSNGEDEEPYSHKYDSEHIISEAANVALPPGMDDSCSLSDHSVADHAALEHHSPEHRAEIYAEDDEDVEAIIPLERVASRCDGKPDLRSEDHDAEAHLQHPSDHDDLTDGQRSPMLETIHENDAVQKFDTGLGIHDHHPEHDHDRHEGDLASTEEHDDNCGCPDEPATAVDEEQQQNEDRIRQTDIYMQPFRTAGTGGPLVGDGDVPQLHDADEAGGSGLAVRSDDAEPDLGMGDDRGPAGDYPVDGVLSEPVDVGLGAAVGESIEGVKLIEGVEPVQSAHINAVGEAEKDQSAEQLRRASMASSLVEMEDEYTTTVHGEDGLFDEETEGGEVEDIEETYLHVDEDGAAVSERQADRTMQAPDLVHGHPNEAVAQESDTQVQLDDSEATGPAAQETSLEVTEPKESTEPDVSVAVAIATDPKASVLAPSPLDKMELDEAAQRAMDKMLPPPTPTEQATLHEAEVRTPTNQFFGPSAQDEAAMFSVRGHLQPEPTVPAIAVVSPDRPLRTSSMVSEVDDFFDDGNDEEYHHEPEATGQLDETHAVYPDETHRASPETLTQQHHAEPEEAMSSSTDRGLSDSHHNPERPQTPEHQVEDDFTPRDVTNGGWHHEPSPSHKRQDSDSSPQSVRSQSTISSGPPSPDHSHLMGMGDSQDPVIRGLVSTRSPSYHTGRPRGNSSLTDAEYNPGHHTQADSTDANKGLSFLQGPLSRWHQRTSSSQEDPDSNRSSTRRTAGGSEGGSSNSGSLFQRMRSVFEQQSDNHNTSSSIRPVSTGGGLWGGGGPVSGKRGSKTVSDTGSGGHGSHRQRHSSTYSGQGYRDVGGDDEYEKSANARSGLLTGEN</sequence>
<feature type="compositionally biased region" description="Basic and acidic residues" evidence="1">
    <location>
        <begin position="249"/>
        <end position="260"/>
    </location>
</feature>
<feature type="region of interest" description="Disordered" evidence="1">
    <location>
        <begin position="246"/>
        <end position="275"/>
    </location>
</feature>
<feature type="compositionally biased region" description="Polar residues" evidence="1">
    <location>
        <begin position="1266"/>
        <end position="1283"/>
    </location>
</feature>
<feature type="compositionally biased region" description="Basic and acidic residues" evidence="1">
    <location>
        <begin position="1078"/>
        <end position="1105"/>
    </location>
</feature>
<protein>
    <submittedName>
        <fullName evidence="2">Uncharacterized protein</fullName>
    </submittedName>
</protein>
<feature type="region of interest" description="Disordered" evidence="1">
    <location>
        <begin position="925"/>
        <end position="961"/>
    </location>
</feature>
<feature type="compositionally biased region" description="Basic and acidic residues" evidence="1">
    <location>
        <begin position="633"/>
        <end position="661"/>
    </location>
</feature>
<feature type="compositionally biased region" description="Basic and acidic residues" evidence="1">
    <location>
        <begin position="473"/>
        <end position="487"/>
    </location>
</feature>
<dbReference type="EMBL" id="MU864608">
    <property type="protein sequence ID" value="KAK4182816.1"/>
    <property type="molecule type" value="Genomic_DNA"/>
</dbReference>
<evidence type="ECO:0000256" key="1">
    <source>
        <dbReference type="SAM" id="MobiDB-lite"/>
    </source>
</evidence>
<feature type="compositionally biased region" description="Low complexity" evidence="1">
    <location>
        <begin position="1174"/>
        <end position="1188"/>
    </location>
</feature>
<dbReference type="Proteomes" id="UP001302126">
    <property type="component" value="Unassembled WGS sequence"/>
</dbReference>
<feature type="compositionally biased region" description="Polar residues" evidence="1">
    <location>
        <begin position="523"/>
        <end position="535"/>
    </location>
</feature>
<comment type="caution">
    <text evidence="2">The sequence shown here is derived from an EMBL/GenBank/DDBJ whole genome shotgun (WGS) entry which is preliminary data.</text>
</comment>